<dbReference type="SUPFAM" id="SSF48726">
    <property type="entry name" value="Immunoglobulin"/>
    <property type="match status" value="10"/>
</dbReference>
<dbReference type="CDD" id="cd20958">
    <property type="entry name" value="IgI_5_Dscam"/>
    <property type="match status" value="1"/>
</dbReference>
<evidence type="ECO:0000256" key="3">
    <source>
        <dbReference type="ARBA" id="ARBA00022692"/>
    </source>
</evidence>
<dbReference type="CDD" id="cd00063">
    <property type="entry name" value="FN3"/>
    <property type="match status" value="6"/>
</dbReference>
<reference evidence="21" key="1">
    <citation type="submission" date="2011-05" db="EMBL/GenBank/DDBJ databases">
        <authorList>
            <person name="Richards S.R."/>
            <person name="Qu J."/>
            <person name="Jiang H."/>
            <person name="Jhangiani S.N."/>
            <person name="Agravi P."/>
            <person name="Goodspeed R."/>
            <person name="Gross S."/>
            <person name="Mandapat C."/>
            <person name="Jackson L."/>
            <person name="Mathew T."/>
            <person name="Pu L."/>
            <person name="Thornton R."/>
            <person name="Saada N."/>
            <person name="Wilczek-Boney K.B."/>
            <person name="Lee S."/>
            <person name="Kovar C."/>
            <person name="Wu Y."/>
            <person name="Scherer S.E."/>
            <person name="Worley K.C."/>
            <person name="Muzny D.M."/>
            <person name="Gibbs R."/>
        </authorList>
    </citation>
    <scope>NUCLEOTIDE SEQUENCE</scope>
    <source>
        <strain evidence="21">Brora</strain>
    </source>
</reference>
<evidence type="ECO:0000256" key="15">
    <source>
        <dbReference type="SAM" id="MobiDB-lite"/>
    </source>
</evidence>
<dbReference type="FunFam" id="2.60.40.10:FF:001049">
    <property type="entry name" value="Down syndrome cell adhesion molecule-like protein Dscam2"/>
    <property type="match status" value="1"/>
</dbReference>
<evidence type="ECO:0008006" key="22">
    <source>
        <dbReference type="Google" id="ProtNLM"/>
    </source>
</evidence>
<dbReference type="FunFam" id="2.60.40.10:FF:000107">
    <property type="entry name" value="Myosin, light chain kinase a"/>
    <property type="match status" value="1"/>
</dbReference>
<evidence type="ECO:0000313" key="21">
    <source>
        <dbReference type="Proteomes" id="UP000014500"/>
    </source>
</evidence>
<feature type="domain" description="Ig-like" evidence="18">
    <location>
        <begin position="28"/>
        <end position="124"/>
    </location>
</feature>
<evidence type="ECO:0000256" key="7">
    <source>
        <dbReference type="ARBA" id="ARBA00022902"/>
    </source>
</evidence>
<dbReference type="SMART" id="SM00408">
    <property type="entry name" value="IGc2"/>
    <property type="match status" value="9"/>
</dbReference>
<dbReference type="FunFam" id="2.60.40.10:FF:000678">
    <property type="entry name" value="Down syndrome cell adhesion molecule-like protein Dscam2"/>
    <property type="match status" value="1"/>
</dbReference>
<evidence type="ECO:0000256" key="5">
    <source>
        <dbReference type="ARBA" id="ARBA00022737"/>
    </source>
</evidence>
<feature type="signal peptide" evidence="17">
    <location>
        <begin position="1"/>
        <end position="22"/>
    </location>
</feature>
<keyword evidence="3 16" id="KW-0812">Transmembrane</keyword>
<keyword evidence="7" id="KW-0524">Neurogenesis</keyword>
<feature type="domain" description="Ig-like" evidence="18">
    <location>
        <begin position="144"/>
        <end position="220"/>
    </location>
</feature>
<dbReference type="InterPro" id="IPR013783">
    <property type="entry name" value="Ig-like_fold"/>
</dbReference>
<evidence type="ECO:0000256" key="8">
    <source>
        <dbReference type="ARBA" id="ARBA00022989"/>
    </source>
</evidence>
<evidence type="ECO:0000256" key="4">
    <source>
        <dbReference type="ARBA" id="ARBA00022729"/>
    </source>
</evidence>
<dbReference type="GO" id="GO:0030154">
    <property type="term" value="P:cell differentiation"/>
    <property type="evidence" value="ECO:0007669"/>
    <property type="project" value="UniProtKB-ARBA"/>
</dbReference>
<accession>T1JCP3</accession>
<feature type="domain" description="Ig-like" evidence="18">
    <location>
        <begin position="608"/>
        <end position="693"/>
    </location>
</feature>
<dbReference type="PhylomeDB" id="T1JCP3"/>
<dbReference type="FunFam" id="2.60.40.10:FF:000333">
    <property type="entry name" value="Down syndrome cell adhesion molecule"/>
    <property type="match status" value="1"/>
</dbReference>
<evidence type="ECO:0000256" key="16">
    <source>
        <dbReference type="SAM" id="Phobius"/>
    </source>
</evidence>
<evidence type="ECO:0000256" key="10">
    <source>
        <dbReference type="ARBA" id="ARBA00023136"/>
    </source>
</evidence>
<feature type="domain" description="Fibronectin type-III" evidence="19">
    <location>
        <begin position="997"/>
        <end position="1092"/>
    </location>
</feature>
<evidence type="ECO:0000256" key="1">
    <source>
        <dbReference type="ARBA" id="ARBA00004251"/>
    </source>
</evidence>
<keyword evidence="12" id="KW-0325">Glycoprotein</keyword>
<keyword evidence="2" id="KW-1003">Cell membrane</keyword>
<dbReference type="InterPro" id="IPR003961">
    <property type="entry name" value="FN3_dom"/>
</dbReference>
<keyword evidence="5" id="KW-0677">Repeat</keyword>
<dbReference type="InterPro" id="IPR007110">
    <property type="entry name" value="Ig-like_dom"/>
</dbReference>
<dbReference type="SMART" id="SM00060">
    <property type="entry name" value="FN3"/>
    <property type="match status" value="6"/>
</dbReference>
<evidence type="ECO:0000313" key="20">
    <source>
        <dbReference type="EnsemblMetazoa" id="SMAR011561-PA"/>
    </source>
</evidence>
<evidence type="ECO:0000256" key="9">
    <source>
        <dbReference type="ARBA" id="ARBA00023018"/>
    </source>
</evidence>
<dbReference type="Gene3D" id="2.60.40.10">
    <property type="entry name" value="Immunoglobulins"/>
    <property type="match status" value="16"/>
</dbReference>
<evidence type="ECO:0000256" key="12">
    <source>
        <dbReference type="ARBA" id="ARBA00023180"/>
    </source>
</evidence>
<feature type="chain" id="PRO_5004590491" description="Down syndrome cell adhesion molecule-like protein Dscam2" evidence="17">
    <location>
        <begin position="23"/>
        <end position="1848"/>
    </location>
</feature>
<feature type="domain" description="Fibronectin type-III" evidence="19">
    <location>
        <begin position="1390"/>
        <end position="1484"/>
    </location>
</feature>
<feature type="domain" description="Ig-like" evidence="18">
    <location>
        <begin position="1297"/>
        <end position="1382"/>
    </location>
</feature>
<proteinExistence type="predicted"/>
<feature type="domain" description="Fibronectin type-III" evidence="19">
    <location>
        <begin position="1203"/>
        <end position="1297"/>
    </location>
</feature>
<feature type="compositionally biased region" description="Basic and acidic residues" evidence="15">
    <location>
        <begin position="1770"/>
        <end position="1780"/>
    </location>
</feature>
<dbReference type="InterPro" id="IPR056754">
    <property type="entry name" value="DSCAM/DSCAML_C"/>
</dbReference>
<reference evidence="20" key="2">
    <citation type="submission" date="2015-02" db="UniProtKB">
        <authorList>
            <consortium name="EnsemblMetazoa"/>
        </authorList>
    </citation>
    <scope>IDENTIFICATION</scope>
</reference>
<feature type="domain" description="Ig-like" evidence="18">
    <location>
        <begin position="517"/>
        <end position="603"/>
    </location>
</feature>
<dbReference type="GO" id="GO:0007399">
    <property type="term" value="P:nervous system development"/>
    <property type="evidence" value="ECO:0007669"/>
    <property type="project" value="UniProtKB-KW"/>
</dbReference>
<feature type="domain" description="Ig-like" evidence="18">
    <location>
        <begin position="237"/>
        <end position="328"/>
    </location>
</feature>
<feature type="domain" description="Ig-like" evidence="18">
    <location>
        <begin position="704"/>
        <end position="788"/>
    </location>
</feature>
<dbReference type="Proteomes" id="UP000014500">
    <property type="component" value="Unassembled WGS sequence"/>
</dbReference>
<dbReference type="InterPro" id="IPR003598">
    <property type="entry name" value="Ig_sub2"/>
</dbReference>
<protein>
    <recommendedName>
        <fullName evidence="22">Down syndrome cell adhesion molecule-like protein Dscam2</fullName>
    </recommendedName>
</protein>
<keyword evidence="4 17" id="KW-0732">Signal</keyword>
<feature type="domain" description="Ig-like" evidence="18">
    <location>
        <begin position="419"/>
        <end position="512"/>
    </location>
</feature>
<evidence type="ECO:0000259" key="19">
    <source>
        <dbReference type="PROSITE" id="PS50853"/>
    </source>
</evidence>
<dbReference type="SUPFAM" id="SSF49265">
    <property type="entry name" value="Fibronectin type III"/>
    <property type="match status" value="3"/>
</dbReference>
<feature type="transmembrane region" description="Helical" evidence="16">
    <location>
        <begin position="1607"/>
        <end position="1629"/>
    </location>
</feature>
<keyword evidence="10 16" id="KW-0472">Membrane</keyword>
<keyword evidence="9" id="KW-0770">Synapse</keyword>
<dbReference type="PROSITE" id="PS50835">
    <property type="entry name" value="IG_LIKE"/>
    <property type="match status" value="10"/>
</dbReference>
<dbReference type="GO" id="GO:0005886">
    <property type="term" value="C:plasma membrane"/>
    <property type="evidence" value="ECO:0007669"/>
    <property type="project" value="UniProtKB-SubCell"/>
</dbReference>
<feature type="domain" description="Fibronectin type-III" evidence="19">
    <location>
        <begin position="1488"/>
        <end position="1582"/>
    </location>
</feature>
<evidence type="ECO:0000256" key="17">
    <source>
        <dbReference type="SAM" id="SignalP"/>
    </source>
</evidence>
<evidence type="ECO:0000256" key="11">
    <source>
        <dbReference type="ARBA" id="ARBA00023157"/>
    </source>
</evidence>
<keyword evidence="11" id="KW-1015">Disulfide bond</keyword>
<dbReference type="PROSITE" id="PS50853">
    <property type="entry name" value="FN3"/>
    <property type="match status" value="6"/>
</dbReference>
<dbReference type="STRING" id="126957.T1JCP3"/>
<evidence type="ECO:0000259" key="18">
    <source>
        <dbReference type="PROSITE" id="PS50835"/>
    </source>
</evidence>
<dbReference type="Pfam" id="PF00041">
    <property type="entry name" value="fn3"/>
    <property type="match status" value="5"/>
</dbReference>
<feature type="domain" description="Fibronectin type-III" evidence="19">
    <location>
        <begin position="898"/>
        <end position="992"/>
    </location>
</feature>
<dbReference type="InterPro" id="IPR036116">
    <property type="entry name" value="FN3_sf"/>
</dbReference>
<dbReference type="GO" id="GO:0045202">
    <property type="term" value="C:synapse"/>
    <property type="evidence" value="ECO:0007669"/>
    <property type="project" value="UniProtKB-SubCell"/>
</dbReference>
<feature type="domain" description="Fibronectin type-III" evidence="19">
    <location>
        <begin position="1097"/>
        <end position="1202"/>
    </location>
</feature>
<dbReference type="FunFam" id="2.60.40.10:FF:000032">
    <property type="entry name" value="palladin isoform X1"/>
    <property type="match status" value="1"/>
</dbReference>
<dbReference type="InterPro" id="IPR013098">
    <property type="entry name" value="Ig_I-set"/>
</dbReference>
<keyword evidence="21" id="KW-1185">Reference proteome</keyword>
<dbReference type="FunFam" id="2.60.40.10:FF:000093">
    <property type="entry name" value="Down syndrome cell adhesion molecule, isoform B"/>
    <property type="match status" value="1"/>
</dbReference>
<feature type="region of interest" description="Disordered" evidence="15">
    <location>
        <begin position="1745"/>
        <end position="1793"/>
    </location>
</feature>
<dbReference type="Pfam" id="PF13927">
    <property type="entry name" value="Ig_3"/>
    <property type="match status" value="4"/>
</dbReference>
<dbReference type="GO" id="GO:0098609">
    <property type="term" value="P:cell-cell adhesion"/>
    <property type="evidence" value="ECO:0007669"/>
    <property type="project" value="TreeGrafter"/>
</dbReference>
<dbReference type="FunFam" id="2.60.40.10:FF:000120">
    <property type="entry name" value="Down syndrome cell adhesion molecule like 1"/>
    <property type="match status" value="1"/>
</dbReference>
<dbReference type="GO" id="GO:0009653">
    <property type="term" value="P:anatomical structure morphogenesis"/>
    <property type="evidence" value="ECO:0007669"/>
    <property type="project" value="UniProtKB-ARBA"/>
</dbReference>
<dbReference type="FunFam" id="2.60.40.10:FF:000017">
    <property type="entry name" value="Down syndrome cell adhesion molecule b"/>
    <property type="match status" value="1"/>
</dbReference>
<evidence type="ECO:0000256" key="13">
    <source>
        <dbReference type="ARBA" id="ARBA00023319"/>
    </source>
</evidence>
<evidence type="ECO:0000256" key="6">
    <source>
        <dbReference type="ARBA" id="ARBA00022889"/>
    </source>
</evidence>
<dbReference type="OMA" id="NFRWERN"/>
<dbReference type="SMART" id="SM00409">
    <property type="entry name" value="IG"/>
    <property type="match status" value="10"/>
</dbReference>
<feature type="domain" description="Ig-like" evidence="18">
    <location>
        <begin position="330"/>
        <end position="413"/>
    </location>
</feature>
<evidence type="ECO:0000256" key="14">
    <source>
        <dbReference type="ARBA" id="ARBA00034103"/>
    </source>
</evidence>
<name>T1JCP3_STRMM</name>
<keyword evidence="13" id="KW-0393">Immunoglobulin domain</keyword>
<dbReference type="FunFam" id="2.60.40.10:FF:000324">
    <property type="entry name" value="Down syndrome cell adhesion molecule, isoform D"/>
    <property type="match status" value="1"/>
</dbReference>
<comment type="subcellular location">
    <subcellularLocation>
        <location evidence="1">Cell membrane</location>
        <topology evidence="1">Single-pass type I membrane protein</topology>
    </subcellularLocation>
    <subcellularLocation>
        <location evidence="14">Synapse</location>
    </subcellularLocation>
</comment>
<dbReference type="Pfam" id="PF07679">
    <property type="entry name" value="I-set"/>
    <property type="match status" value="4"/>
</dbReference>
<dbReference type="eggNOG" id="KOG3510">
    <property type="taxonomic scope" value="Eukaryota"/>
</dbReference>
<keyword evidence="8 16" id="KW-1133">Transmembrane helix</keyword>
<evidence type="ECO:0000256" key="2">
    <source>
        <dbReference type="ARBA" id="ARBA00022475"/>
    </source>
</evidence>
<dbReference type="PANTHER" id="PTHR44170:SF56">
    <property type="entry name" value="FIBRONECTIN TYPE-III DOMAIN-CONTAINING PROTEIN"/>
    <property type="match status" value="1"/>
</dbReference>
<feature type="domain" description="Ig-like" evidence="18">
    <location>
        <begin position="798"/>
        <end position="889"/>
    </location>
</feature>
<dbReference type="InterPro" id="IPR003599">
    <property type="entry name" value="Ig_sub"/>
</dbReference>
<organism evidence="20 21">
    <name type="scientific">Strigamia maritima</name>
    <name type="common">European centipede</name>
    <name type="synonym">Geophilus maritimus</name>
    <dbReference type="NCBI Taxonomy" id="126957"/>
    <lineage>
        <taxon>Eukaryota</taxon>
        <taxon>Metazoa</taxon>
        <taxon>Ecdysozoa</taxon>
        <taxon>Arthropoda</taxon>
        <taxon>Myriapoda</taxon>
        <taxon>Chilopoda</taxon>
        <taxon>Pleurostigmophora</taxon>
        <taxon>Geophilomorpha</taxon>
        <taxon>Linotaeniidae</taxon>
        <taxon>Strigamia</taxon>
    </lineage>
</organism>
<dbReference type="HOGENOM" id="CLU_001038_4_0_1"/>
<sequence length="1848" mass="205198">MFRSFNTIFTTLILFFLTGNSTVDPMGPVFIYQPPNSVDFSNSTGASVECSAHGNPLPVVQWIHAATSLPVTNVSQLRLVLPNATLVFPPFGADHYQAEVHSSVYRCRAANLHGTIISRAVQVRAVVLQAYDAQVYDEYVIRENTAVLKCQIPSFVADYVTVTSWVRNSMDNIETDVKKDSKFFVLPSGELYIHNVSAQDALHTYHCRTLHWLSGEAKLSATAGKLVVTDPNGSVPPRITDGKSIVQAKEREMVVLACAAQGHPAPSYSWHHKVDSGQQVTAISESRLHQVHGLLIIDHVQPEDAGTFVCSASNSLGTERIETSLIVNVPLSVHIEPVQQILDRGRMATFTCVISGHPISSVIWLKDGRDVKKENILRRDMLQIERVHREDSGMYQCFVTNNVETVQSTAELRLGDSLPEILSAFKSHTLNPGVSLSLRCVAAGIPVPKVIWNVDDTLVNPGDRIRVGEYNDMNGNVISHVNISRVQVEDGGLFACTASNKAGNTTHTAPIAVYGNPYIRSMPKITVVAGEDLRMRCPVSGHPIDSIYWEIDGSRLPVNHRQKSFHNGTILVQSVQRNLDAGKYTCVASNNQGNTARRDFEVAVLVPPKIIPFSFQEDQTYEGVRASVFCSSSQGDLPLNIKWYKDNTLVQPKSDVTTQTIDNYASTLVIELVKAHHSGNYTCSASNAAATVNHTALLIVKVPPRWHVEPVDTSTALGSAVQIECQAEGHPPPLISWFKSLDVSSSDFVELTATSLSHQGSLRISSALEYDEGHYMCKATNNVGAGLSKVVFLNVHVPAKIDVKLKNESVKMGEEAKLRCNVHGDLPIQVTWSSSKHAISTDKRFSAEDLKSDVGMTSMLKIMNVVRKDSTMYKCNAKNQFGEDEASVLLIVQELPEAPNNIHLVEEGSRAVHISWSRPFDGNIPVTGYLVQFTSGSDWSSHVFNLTIPSTQMRVTIKDLKPATKYRFRVFATNELGMSESSVLVSTTTGEEAPSGPPKDVRVEAMNSQTLRITWKPPKQEHWNGEILGYHVGYKLYNYSEPYNFRTGSPLNLMLTFEKLKKFTKYSIVVQAFNDHGIGPNSEEVVAMTIEDVPSSSPGNVKCSAVSSQSLHIQWDPPPTHDINGLLQGYKVLYKPMREWYGGYTVCCIAASRGGSVFETKITPALKTMLHGLEKHTNYSVHLLAFTHVGDGVKSEPVFFPGPPADIKALTMSLDAILVSWLPPVKPNGNILKYTVYVRLTDSGREETTKVSVPDSMLRYESKGLSKNRRYEFWVTASTAIGEGESTRVTTQTTSGPLVSARIASFGNHVIVSWKQKLELPCDFIGTPAATVRWLFLGETLQTSNKLHVLSEGKLIIKGIQSNDAGNYTCTVQNSLNSDNITHVVVVEVPPEAPIVSIVSTTMKSIHLSWTRPLDEMRSNDIHYILSFRQDYGQWSELNLQPSVYTHTLQSLTCGTRYQVYVTPVNRIGRGQASDIITAKTKGDAPKTPSKDKLIITNSTFIILNLDSWFDGGCPILYFVVEYKRKETSDWTLVSNNVKPDNKRFVITDLAPAEAYQLRVTAHSSAGSNFAQYDFMTLIEETDDNRRHREISMQEEEGSLSFLDLSIMIPAVASIFLVAALISIVCICLKRRKMESGNTADKINPKYQSVNPDTMKKKTYTETVPTIENGSLQDTKIQENVTPYATFQILNSSQGIIPAYPSNATELNYNSKYPPAENLYNENLKQAVHMCPRHQISHTEAEGVPDLLEHGPDSSSSEDASPQFHHRTRRVDSYPRHPGDPHPLGYPHHTLNRNSRYNTAETTFIFPRRSEEMCLRGDEVVDYSQMDRNRMNLYKHKDSSPMKIMKLY</sequence>
<dbReference type="InterPro" id="IPR036179">
    <property type="entry name" value="Ig-like_dom_sf"/>
</dbReference>
<dbReference type="PANTHER" id="PTHR44170">
    <property type="entry name" value="PROTEIN SIDEKICK"/>
    <property type="match status" value="1"/>
</dbReference>
<dbReference type="FunFam" id="2.60.40.10:FF:000310">
    <property type="entry name" value="Down syndrome cell adhesion molecule, isoform D"/>
    <property type="match status" value="1"/>
</dbReference>
<dbReference type="FunFam" id="2.60.40.10:FF:000104">
    <property type="entry name" value="Down syndrome cell adhesion molecule b"/>
    <property type="match status" value="1"/>
</dbReference>
<dbReference type="EMBL" id="JH432074">
    <property type="status" value="NOT_ANNOTATED_CDS"/>
    <property type="molecule type" value="Genomic_DNA"/>
</dbReference>
<dbReference type="EnsemblMetazoa" id="SMAR011561-RA">
    <property type="protein sequence ID" value="SMAR011561-PA"/>
    <property type="gene ID" value="SMAR011561"/>
</dbReference>
<dbReference type="Pfam" id="PF25059">
    <property type="entry name" value="FN3_DSCAM-DSCAML_C"/>
    <property type="match status" value="1"/>
</dbReference>
<keyword evidence="6" id="KW-0130">Cell adhesion</keyword>